<name>A0AAU9WIF7_9CNID</name>
<organism evidence="2 3">
    <name type="scientific">Pocillopora meandrina</name>
    <dbReference type="NCBI Taxonomy" id="46732"/>
    <lineage>
        <taxon>Eukaryota</taxon>
        <taxon>Metazoa</taxon>
        <taxon>Cnidaria</taxon>
        <taxon>Anthozoa</taxon>
        <taxon>Hexacorallia</taxon>
        <taxon>Scleractinia</taxon>
        <taxon>Astrocoeniina</taxon>
        <taxon>Pocilloporidae</taxon>
        <taxon>Pocillopora</taxon>
    </lineage>
</organism>
<dbReference type="PROSITE" id="PS50041">
    <property type="entry name" value="C_TYPE_LECTIN_2"/>
    <property type="match status" value="1"/>
</dbReference>
<accession>A0AAU9WIF7</accession>
<gene>
    <name evidence="2" type="ORF">PMEA_00005930</name>
</gene>
<evidence type="ECO:0000313" key="2">
    <source>
        <dbReference type="EMBL" id="CAH3113908.1"/>
    </source>
</evidence>
<proteinExistence type="predicted"/>
<sequence>MNRVCLCSILHSAPVKNFSGSSYIFYGSNGNRYNWERSKTICEQSGYNLVSIESREEWNFLNRTIQKEDTTEYLIGLRKDASTKVWRWLSDNSTVNASNKGHWPWAKGEPNGKYKNCALMYRDYRKDYGLYNDVSCTSPESKAGFICGNRPFIHITQN</sequence>
<dbReference type="CDD" id="cd00037">
    <property type="entry name" value="CLECT"/>
    <property type="match status" value="1"/>
</dbReference>
<protein>
    <recommendedName>
        <fullName evidence="1">C-type lectin domain-containing protein</fullName>
    </recommendedName>
</protein>
<dbReference type="InterPro" id="IPR050111">
    <property type="entry name" value="C-type_lectin/snaclec_domain"/>
</dbReference>
<feature type="domain" description="C-type lectin" evidence="1">
    <location>
        <begin position="18"/>
        <end position="136"/>
    </location>
</feature>
<dbReference type="SUPFAM" id="SSF56436">
    <property type="entry name" value="C-type lectin-like"/>
    <property type="match status" value="1"/>
</dbReference>
<dbReference type="InterPro" id="IPR016186">
    <property type="entry name" value="C-type_lectin-like/link_sf"/>
</dbReference>
<dbReference type="EMBL" id="CALNXJ010000014">
    <property type="protein sequence ID" value="CAH3113908.1"/>
    <property type="molecule type" value="Genomic_DNA"/>
</dbReference>
<comment type="caution">
    <text evidence="2">The sequence shown here is derived from an EMBL/GenBank/DDBJ whole genome shotgun (WGS) entry which is preliminary data.</text>
</comment>
<evidence type="ECO:0000259" key="1">
    <source>
        <dbReference type="PROSITE" id="PS50041"/>
    </source>
</evidence>
<dbReference type="Gene3D" id="3.10.100.10">
    <property type="entry name" value="Mannose-Binding Protein A, subunit A"/>
    <property type="match status" value="1"/>
</dbReference>
<dbReference type="Proteomes" id="UP001159428">
    <property type="component" value="Unassembled WGS sequence"/>
</dbReference>
<dbReference type="InterPro" id="IPR001304">
    <property type="entry name" value="C-type_lectin-like"/>
</dbReference>
<keyword evidence="3" id="KW-1185">Reference proteome</keyword>
<evidence type="ECO:0000313" key="3">
    <source>
        <dbReference type="Proteomes" id="UP001159428"/>
    </source>
</evidence>
<dbReference type="InterPro" id="IPR016187">
    <property type="entry name" value="CTDL_fold"/>
</dbReference>
<dbReference type="PANTHER" id="PTHR22803">
    <property type="entry name" value="MANNOSE, PHOSPHOLIPASE, LECTIN RECEPTOR RELATED"/>
    <property type="match status" value="1"/>
</dbReference>
<dbReference type="AlphaFoldDB" id="A0AAU9WIF7"/>
<reference evidence="2 3" key="1">
    <citation type="submission" date="2022-05" db="EMBL/GenBank/DDBJ databases">
        <authorList>
            <consortium name="Genoscope - CEA"/>
            <person name="William W."/>
        </authorList>
    </citation>
    <scope>NUCLEOTIDE SEQUENCE [LARGE SCALE GENOMIC DNA]</scope>
</reference>
<dbReference type="Pfam" id="PF00059">
    <property type="entry name" value="Lectin_C"/>
    <property type="match status" value="1"/>
</dbReference>
<dbReference type="SMART" id="SM00034">
    <property type="entry name" value="CLECT"/>
    <property type="match status" value="1"/>
</dbReference>